<dbReference type="NCBIfam" id="TIGR02365">
    <property type="entry name" value="dha_L_ycgS"/>
    <property type="match status" value="1"/>
</dbReference>
<evidence type="ECO:0000256" key="8">
    <source>
        <dbReference type="ARBA" id="ARBA00055771"/>
    </source>
</evidence>
<dbReference type="EMBL" id="JQIF01000067">
    <property type="protein sequence ID" value="KGJ52415.1"/>
    <property type="molecule type" value="Genomic_DNA"/>
</dbReference>
<keyword evidence="6" id="KW-0319">Glycerol metabolism</keyword>
<evidence type="ECO:0000256" key="5">
    <source>
        <dbReference type="ARBA" id="ARBA00022777"/>
    </source>
</evidence>
<proteinExistence type="predicted"/>
<dbReference type="InterPro" id="IPR004007">
    <property type="entry name" value="DhaL_dom"/>
</dbReference>
<dbReference type="EC" id="2.7.1.121" evidence="3"/>
<evidence type="ECO:0000259" key="9">
    <source>
        <dbReference type="PROSITE" id="PS51480"/>
    </source>
</evidence>
<dbReference type="Gene3D" id="1.25.40.340">
    <property type="match status" value="1"/>
</dbReference>
<dbReference type="GO" id="GO:0004371">
    <property type="term" value="F:glycerone kinase activity"/>
    <property type="evidence" value="ECO:0007669"/>
    <property type="project" value="InterPro"/>
</dbReference>
<dbReference type="GO" id="GO:0019563">
    <property type="term" value="P:glycerol catabolic process"/>
    <property type="evidence" value="ECO:0007669"/>
    <property type="project" value="TreeGrafter"/>
</dbReference>
<comment type="function">
    <text evidence="8">ADP-binding subunit of the dihydroxyacetone kinase, which is responsible for the phosphoenolpyruvate (PEP)-dependent phosphorylation of dihydroxyacetone. DhaL-ADP is converted to DhaL-ATP via a phosphoryl group transfer from DhaM and transmits it to dihydroxyacetone binds to DhaK.</text>
</comment>
<dbReference type="SMART" id="SM01120">
    <property type="entry name" value="Dak2"/>
    <property type="match status" value="1"/>
</dbReference>
<comment type="catalytic activity">
    <reaction evidence="1">
        <text>dihydroxyacetone + phosphoenolpyruvate = dihydroxyacetone phosphate + pyruvate</text>
        <dbReference type="Rhea" id="RHEA:18381"/>
        <dbReference type="ChEBI" id="CHEBI:15361"/>
        <dbReference type="ChEBI" id="CHEBI:16016"/>
        <dbReference type="ChEBI" id="CHEBI:57642"/>
        <dbReference type="ChEBI" id="CHEBI:58702"/>
        <dbReference type="EC" id="2.7.1.121"/>
    </reaction>
</comment>
<dbReference type="Pfam" id="PF02734">
    <property type="entry name" value="Dak2"/>
    <property type="match status" value="1"/>
</dbReference>
<gene>
    <name evidence="10" type="ORF">CIAN88_14895</name>
</gene>
<comment type="caution">
    <text evidence="10">The sequence shown here is derived from an EMBL/GenBank/DDBJ whole genome shotgun (WGS) entry which is preliminary data.</text>
</comment>
<evidence type="ECO:0000256" key="7">
    <source>
        <dbReference type="ARBA" id="ARBA00046577"/>
    </source>
</evidence>
<dbReference type="RefSeq" id="WP_044906310.1">
    <property type="nucleotide sequence ID" value="NZ_CAXUDH010000020.1"/>
</dbReference>
<dbReference type="Proteomes" id="UP000030008">
    <property type="component" value="Unassembled WGS sequence"/>
</dbReference>
<dbReference type="InterPro" id="IPR012737">
    <property type="entry name" value="DhaK_L_YcgS"/>
</dbReference>
<evidence type="ECO:0000313" key="10">
    <source>
        <dbReference type="EMBL" id="KGJ52415.1"/>
    </source>
</evidence>
<evidence type="ECO:0000313" key="11">
    <source>
        <dbReference type="Proteomes" id="UP000030008"/>
    </source>
</evidence>
<evidence type="ECO:0000256" key="1">
    <source>
        <dbReference type="ARBA" id="ARBA00001113"/>
    </source>
</evidence>
<reference evidence="10 11" key="1">
    <citation type="submission" date="2014-08" db="EMBL/GenBank/DDBJ databases">
        <title>Clostridium innocuum, an unnegligible vancomycin-resistant pathogen causing extra-intestinal infections.</title>
        <authorList>
            <person name="Feng Y."/>
            <person name="Chiu C.-H."/>
        </authorList>
    </citation>
    <scope>NUCLEOTIDE SEQUENCE [LARGE SCALE GENOMIC DNA]</scope>
    <source>
        <strain evidence="10 11">AN88</strain>
    </source>
</reference>
<organism evidence="10 11">
    <name type="scientific">Clostridium innocuum</name>
    <dbReference type="NCBI Taxonomy" id="1522"/>
    <lineage>
        <taxon>Bacteria</taxon>
        <taxon>Bacillati</taxon>
        <taxon>Bacillota</taxon>
        <taxon>Clostridia</taxon>
        <taxon>Eubacteriales</taxon>
        <taxon>Clostridiaceae</taxon>
        <taxon>Clostridium</taxon>
    </lineage>
</organism>
<feature type="domain" description="DhaL" evidence="9">
    <location>
        <begin position="7"/>
        <end position="205"/>
    </location>
</feature>
<dbReference type="InterPro" id="IPR050861">
    <property type="entry name" value="Dihydroxyacetone_Kinase"/>
</dbReference>
<evidence type="ECO:0000256" key="2">
    <source>
        <dbReference type="ARBA" id="ARBA00004745"/>
    </source>
</evidence>
<evidence type="ECO:0000256" key="6">
    <source>
        <dbReference type="ARBA" id="ARBA00022798"/>
    </source>
</evidence>
<comment type="pathway">
    <text evidence="2">Polyol metabolism; glycerol degradation.</text>
</comment>
<keyword evidence="5 10" id="KW-0418">Kinase</keyword>
<sequence length="214" mass="23361">MEYIRNEKNVKIAEAICEAIHENAAYLSEIDGAIGDGDHGVNMNKGFLMAKERLRADMSFSESMKTISRTLVMDIGGSMGPIYGTMFSRIARACKQEEKLTKEVFLKALQDALQGLQELAGAKEGDKTLIDTLAPAIRAYEQAMQEGRSYAACLCALQEGAEAGREHTKELVAKIGRAARLGERSRGYLDAGATSCCIILTTMAHQMCTDILEK</sequence>
<accession>A0A099I437</accession>
<comment type="subunit">
    <text evidence="7">Homodimer. The dihydroxyacetone kinase complex is composed of a homodimer of DhaM, a homodimer of DhaK and the subunit DhaL.</text>
</comment>
<dbReference type="GO" id="GO:0047324">
    <property type="term" value="F:phosphoenolpyruvate-glycerone phosphotransferase activity"/>
    <property type="evidence" value="ECO:0007669"/>
    <property type="project" value="UniProtKB-EC"/>
</dbReference>
<dbReference type="PANTHER" id="PTHR28629:SF4">
    <property type="entry name" value="TRIOKINASE_FMN CYCLASE"/>
    <property type="match status" value="1"/>
</dbReference>
<protein>
    <recommendedName>
        <fullName evidence="3">phosphoenolpyruvate--glycerone phosphotransferase</fullName>
        <ecNumber evidence="3">2.7.1.121</ecNumber>
    </recommendedName>
</protein>
<dbReference type="InterPro" id="IPR036117">
    <property type="entry name" value="DhaL_dom_sf"/>
</dbReference>
<evidence type="ECO:0000256" key="3">
    <source>
        <dbReference type="ARBA" id="ARBA00012095"/>
    </source>
</evidence>
<dbReference type="SUPFAM" id="SSF101473">
    <property type="entry name" value="DhaL-like"/>
    <property type="match status" value="1"/>
</dbReference>
<name>A0A099I437_CLOIN</name>
<evidence type="ECO:0000256" key="4">
    <source>
        <dbReference type="ARBA" id="ARBA00022679"/>
    </source>
</evidence>
<keyword evidence="4" id="KW-0808">Transferase</keyword>
<dbReference type="GO" id="GO:0005829">
    <property type="term" value="C:cytosol"/>
    <property type="evidence" value="ECO:0007669"/>
    <property type="project" value="TreeGrafter"/>
</dbReference>
<dbReference type="FunFam" id="1.25.40.340:FF:000002">
    <property type="entry name" value="Dihydroxyacetone kinase, L subunit"/>
    <property type="match status" value="1"/>
</dbReference>
<dbReference type="PROSITE" id="PS51480">
    <property type="entry name" value="DHAL"/>
    <property type="match status" value="1"/>
</dbReference>
<dbReference type="PANTHER" id="PTHR28629">
    <property type="entry name" value="TRIOKINASE/FMN CYCLASE"/>
    <property type="match status" value="1"/>
</dbReference>
<dbReference type="AlphaFoldDB" id="A0A099I437"/>